<comment type="caution">
    <text evidence="8">The sequence shown here is derived from an EMBL/GenBank/DDBJ whole genome shotgun (WGS) entry which is preliminary data.</text>
</comment>
<evidence type="ECO:0000256" key="1">
    <source>
        <dbReference type="ARBA" id="ARBA00001957"/>
    </source>
</evidence>
<feature type="domain" description="Carrier" evidence="7">
    <location>
        <begin position="3360"/>
        <end position="3436"/>
    </location>
</feature>
<reference evidence="9" key="1">
    <citation type="journal article" date="2019" name="Int. J. Syst. Evol. Microbiol.">
        <title>The Global Catalogue of Microorganisms (GCM) 10K type strain sequencing project: providing services to taxonomists for standard genome sequencing and annotation.</title>
        <authorList>
            <consortium name="The Broad Institute Genomics Platform"/>
            <consortium name="The Broad Institute Genome Sequencing Center for Infectious Disease"/>
            <person name="Wu L."/>
            <person name="Ma J."/>
        </authorList>
    </citation>
    <scope>NUCLEOTIDE SEQUENCE [LARGE SCALE GENOMIC DNA]</scope>
    <source>
        <strain evidence="9">CGMCC 4.7319</strain>
    </source>
</reference>
<dbReference type="InterPro" id="IPR009081">
    <property type="entry name" value="PP-bd_ACP"/>
</dbReference>
<dbReference type="PROSITE" id="PS00012">
    <property type="entry name" value="PHOSPHOPANTETHEINE"/>
    <property type="match status" value="3"/>
</dbReference>
<evidence type="ECO:0000313" key="8">
    <source>
        <dbReference type="EMBL" id="GGN03906.1"/>
    </source>
</evidence>
<dbReference type="Gene3D" id="3.40.50.980">
    <property type="match status" value="6"/>
</dbReference>
<dbReference type="PANTHER" id="PTHR45527:SF1">
    <property type="entry name" value="FATTY ACID SYNTHASE"/>
    <property type="match status" value="1"/>
</dbReference>
<dbReference type="SUPFAM" id="SSF47336">
    <property type="entry name" value="ACP-like"/>
    <property type="match status" value="3"/>
</dbReference>
<dbReference type="Pfam" id="PF13193">
    <property type="entry name" value="AMP-binding_C"/>
    <property type="match status" value="3"/>
</dbReference>
<dbReference type="CDD" id="cd19534">
    <property type="entry name" value="E_NRPS"/>
    <property type="match status" value="2"/>
</dbReference>
<dbReference type="PROSITE" id="PS00455">
    <property type="entry name" value="AMP_BINDING"/>
    <property type="match status" value="3"/>
</dbReference>
<dbReference type="PANTHER" id="PTHR45527">
    <property type="entry name" value="NONRIBOSOMAL PEPTIDE SYNTHETASE"/>
    <property type="match status" value="1"/>
</dbReference>
<dbReference type="InterPro" id="IPR000873">
    <property type="entry name" value="AMP-dep_synth/lig_dom"/>
</dbReference>
<dbReference type="Gene3D" id="3.30.559.10">
    <property type="entry name" value="Chloramphenicol acetyltransferase-like domain"/>
    <property type="match status" value="5"/>
</dbReference>
<dbReference type="InterPro" id="IPR010060">
    <property type="entry name" value="NRPS_synth"/>
</dbReference>
<evidence type="ECO:0000256" key="5">
    <source>
        <dbReference type="ARBA" id="ARBA00023194"/>
    </source>
</evidence>
<dbReference type="EMBL" id="BMNC01000006">
    <property type="protein sequence ID" value="GGN03906.1"/>
    <property type="molecule type" value="Genomic_DNA"/>
</dbReference>
<dbReference type="Pfam" id="PF00550">
    <property type="entry name" value="PP-binding"/>
    <property type="match status" value="3"/>
</dbReference>
<feature type="domain" description="Carrier" evidence="7">
    <location>
        <begin position="816"/>
        <end position="890"/>
    </location>
</feature>
<dbReference type="InterPro" id="IPR036736">
    <property type="entry name" value="ACP-like_sf"/>
</dbReference>
<dbReference type="InterPro" id="IPR023213">
    <property type="entry name" value="CAT-like_dom_sf"/>
</dbReference>
<evidence type="ECO:0000256" key="4">
    <source>
        <dbReference type="ARBA" id="ARBA00022737"/>
    </source>
</evidence>
<name>A0ABQ2I8R4_9PSEU</name>
<dbReference type="Gene3D" id="2.30.38.10">
    <property type="entry name" value="Luciferase, Domain 3"/>
    <property type="match status" value="3"/>
</dbReference>
<dbReference type="NCBIfam" id="TIGR01733">
    <property type="entry name" value="AA-adenyl-dom"/>
    <property type="match status" value="3"/>
</dbReference>
<feature type="region of interest" description="Disordered" evidence="6">
    <location>
        <begin position="2303"/>
        <end position="2326"/>
    </location>
</feature>
<dbReference type="CDD" id="cd19543">
    <property type="entry name" value="DCL_NRPS"/>
    <property type="match status" value="1"/>
</dbReference>
<dbReference type="Gene3D" id="3.30.559.30">
    <property type="entry name" value="Nonribosomal peptide synthetase, condensation domain"/>
    <property type="match status" value="5"/>
</dbReference>
<evidence type="ECO:0000256" key="6">
    <source>
        <dbReference type="SAM" id="MobiDB-lite"/>
    </source>
</evidence>
<gene>
    <name evidence="8" type="ORF">GCM10011609_48810</name>
</gene>
<dbReference type="Gene3D" id="3.30.300.30">
    <property type="match status" value="3"/>
</dbReference>
<accession>A0ABQ2I8R4</accession>
<dbReference type="SMART" id="SM00823">
    <property type="entry name" value="PKS_PP"/>
    <property type="match status" value="3"/>
</dbReference>
<evidence type="ECO:0000256" key="3">
    <source>
        <dbReference type="ARBA" id="ARBA00022553"/>
    </source>
</evidence>
<evidence type="ECO:0000259" key="7">
    <source>
        <dbReference type="PROSITE" id="PS50075"/>
    </source>
</evidence>
<evidence type="ECO:0000256" key="2">
    <source>
        <dbReference type="ARBA" id="ARBA00022450"/>
    </source>
</evidence>
<dbReference type="NCBIfam" id="NF003417">
    <property type="entry name" value="PRK04813.1"/>
    <property type="match status" value="3"/>
</dbReference>
<dbReference type="InterPro" id="IPR006162">
    <property type="entry name" value="Ppantetheine_attach_site"/>
</dbReference>
<dbReference type="CDD" id="cd17652">
    <property type="entry name" value="A_NRPS_CmdD_like"/>
    <property type="match status" value="1"/>
</dbReference>
<dbReference type="InterPro" id="IPR045851">
    <property type="entry name" value="AMP-bd_C_sf"/>
</dbReference>
<dbReference type="CDD" id="cd17646">
    <property type="entry name" value="A_NRPS_AB3403-like"/>
    <property type="match status" value="1"/>
</dbReference>
<sequence>MLVLAMHHILTDGWSMGVIADELTAAYAGQEVPAPAVQYADVAAWQRTRSFAADEEYWAGQLAGLRPVDLPADRPRPPVRTSAGDAHRFTVDAATVQRLGELAAGHRASLFMVLVAAVQVLVARYSGAGDVAVGTARSGRNRVETERLVGFFVNTVVLRSRITEQRSFTDLLREVRSTVLDAFAHDELPFQRLLDVLAVERDPSRSPLTDVVVNLQNAPAGEWELPGLRVEELTPPLLSASSDLALDFFPDGQGLAGFLTFNSGLFDLATARRMARHLGNLLSAIAAAPDTRIADLPVLDADELVRMTEQWPVAGAAADPVTAGDLFAARVAETPLATALECGGTTLTYAELDARVNRVARLLMMHGAGPEQVVAVALPRSVNQVVAVLAVLRSGAAYLPLDPAYPQDRLEYMVRDARPVLAIAGGGMGKVLQGVRLISFGAPEIIGTLGKLSGAPVRNEELRPDHPAYLIYTSGSTGRPKGVVVTHAGVHGLVRGQAARFAVRRDSKVLQFASLSFDAAFSELGMALFTGAALVVADAQDLVPGEALTGLVARHRITHVTLPPTALRVLDPAALPTVTTLVVAGEACPPALVPVWAAGRRMINAYGPTEATVCAAMSEPLSDGPVVPIGRPLPGTSVRVLDAALRPVPAGVAGEVYLSGPALARGYLGRHALTAQRFVADPYGAPGTRMYRSGDRARWSAGGELEFLGRTDDQVKIRGYRIEPGEVENVLHGHPGVRGAAVVVRPDAQGSPRLVAYVVGDLGAAELRDHVRRHVPEHMVPALFLVLEALPLNQNGKVDRAALPEPVAVRDVEPTAATTPAEQVLAAIWAELLGLREAGVHDNFFELGGDSILGLQVVARARDAGWTITAKQTFLHQSIAELAAVAVPVTTVQAPVREVVGEITQLPIQHWFFAELAESVDRFNQSVLVELPEELDQRAWLTALSAVFARHDMLRARAVHDENWRLEIPADADPALLAQAAHHVVDLSAVADPDRRVAAEVERAQQGFPLESGPLVRSREFLLGANRPPLLYLAVHHLVVDGVSWRVLLGDLDVAYQQALAGTPIDLGPRTTSFAEYAAALAELVHTGALDGELEHWRAAGRTVRLPVDREGDNTVSGAATVLVRLDEAETGALLRDVPGAYRTQVNDVLLSALGTALVEWTGGRVAEIALEGHGREEIFPGADLSATVGWFTTLYPVSLSIPDGDWGAVLKSVKEQLRAVPGGGIGYGALRYLGDAITAEQAPEVSFNYLGQMHAGTGNSRLFGTRLPVEGAERAPGQVRPQLVEINSVVSEGRLDLHFTYSSHLHDEATIRKLADRFAEALKEIIAHCALPESRGRTPSDFPLANLDQSAVDLLATSGIEDVYPLSPAQAGMLFHSLAGTGRDMYTGHFGLRLAGVSDVDALAAAWQRVVDRTPVLRTSVHWQDVAEPVQLVHASAVLPIGLTDLRALGPADRDEELDRRWNERRAGEVDLGTAPLLQVDIVRLTDDTVQLYWSVHHMMVDGWSFAAVLSDVFTEYAISTGHSTPDARVRRRPYRDHIAWLSGQDQEEAEKYWRRVMSGFAVPTPLPYDRSPVRVHGSRTTQDTRLSLSAGDSQLVYDTARQARVTVNTLVQGAWALLLARYAGEREVCFGATVAGRPGDLPGVESIIGPFINTVPVRVRLDDRAEVVDWLRDLQRDQVESRQYEHVALNRIQRCSDVPGGTDLFDSLVVFENYPYDSEAAARFGLSTGTYLGEEHTNYALTVTAYADRELHLSIGYDPALFDRATAERIAGHLGTVLRGIAENPGSAVDDLPLLTEEETAHVLVRWNDTDAEFPAPELVHTRFSARAALHPDLPAVSDQAEELSYAELDRRSGRVANLLLSRGVRRGDLVGVSVGRSVHAVVALLAVLKAGAAFVPLDPSYPAERLRVMIEDAGLAAVVTERARGHEGEIDLSEADLDAYQDTVPRQDIAADDLAYVIYTSGTTGRPKGVMVEHRHLHHMIESWDHRYGIRELAPTVLSVSSLSVDLFISDFVLACLHGGRMVICADDQVDDPAALAGLILDCQAQLMITVPSLARAIVAEFGWRGTRPESLRVLMVGSEGWHVDSAVEVSAGLHPDTAIVNCYGSTETTVDSTTFQLGTDPLGESAFVPVGQPMANTRIYVLDARRRPVPAGITGECYIGGGGVSRGYLNRPELTAERFLDDPFVPGGRMYRTGDLVRRRADGNLEYLGRADDQVKVRGFRVELGEVETALRRHPGVERAAAAVRPDAAGTARLVGYLVPAAAGVPEPAELRAFLADSLPGPSVPTAFVVLDELPHTPSGTVDRRSLPHPETPVDTGKPYVEPGTATEHVIAGIWREVLGVHRVGMLDDFFDLGGDSVLGIRVISRIRTRLGVALSPRLLFDAPTAGAFAAAVSTVDAVGAHVPITRADRSRPLPLSHTQRRLWFLHDFAPDSAEYNTVLALRLTGDLDVAALRRALAGLVRRNESLRTVFGVDDGVAFQVPLPSADLPFTLLDLSELDAVQQRRRLDEVMRLAASEPFDLRTGPLLRVLVAGLGAADHVVSLVMHHIATDGWSMGLLTSQLAEFYAAAVRGEVPDDEPRGLQYADYAAWQQRELAGAELDRRLEVWRARLAGQEPLDLPTDRPRPAVRSSAGAMARLDLPGDLLAGLKDLARAHDATLFMVLVAGVQLLLARRAAQDVVTVGTATSGRDRSEVEDVVGFFVNTVPLRSTVDERGSFAEHLGRVRATVLEAFSAELPFELLVDATGAERDLSRTPVVEAMVVLQNAPGGPVTLPGLRAEELTFVADEVGHDLMFDFIERDGGLLGGLGYSTALFDPATAEGLLAELTVVFQQAVAGPERPLRTRPVLPERTEHLVLREWTAAAPVVADGTLTGLLAAQSTSDTPALRWDGGELSHRELHRRATALATGLVALGAGPDAVVGVCAQRGPGLVVGLLAALYAGAAYLPLDPDYPEERLAHMVADSGAALVLTTSDQRGRFAGRTVVALDEEHAPARVELPEVRPDNLAYVIYTSGSTGRPKGVMVTHRAIAHRLAWAQRHYGFGRSDRVLQKTSASFDASVWEFFQPLVAGGVLVLAAPGGDKDPEYLAEVVRQERITTVQFVPTMLRAFVEESHGHTTLRHVFAGGEPLPADLRDRVIDVLGVPLHNEYGPTEAAIGVAHAATEHGADRVLIGPPLPGSRLYVLDTHLRPVAPGVPGELYIAGVQLARGYHGRPALTADRFVASPFGEPGERMYRTGDRVRWTADGQLDHLSRTDDQVKFRGFRVEPGEIEAVLQQHPDVHRAVVVVHEDRLVAHVQPAVDGQRLRASLSERLPAHLVPSVFVPMTDVPLLPNGKVNRRALPAPDLGAAAGTTGRVAPSTALEALLAELWAGVLQVDPDHVGVRDNFFALGGDSILSIQLASRARRAGLRVTTKDLFLHQTIAELATVVRAPGEEAAPADTGPVDVPLTPIQHEFFATHPLRPEHFTQSTLLELHSTVDPERLWSALDTVTVRHDALALRFERTGEGWAQRYRPDAVRSRLEVHDLGEVPEEELRAVMHEHAVRAEQSFDLAEGPLLTALYFRRERPLLFLTAHHLVIDAVSWQVLLEELSLSYEGAELPAPSSPYRTWATRLREHALAGGLDGEREYWGALPAPVPLPVDEEVPPSAGAAAVISTELTEAETERLTRKVTGRLRSSVDAILLSAVASSLSRWTGAREVLVDLERHGREDVFDEVDLSATVGWFTGKFPVALTVPGTADHAALVRHVRGQLRRVPGNGLGYGALRYLTPDGPRGERAEVVFNHHGQVDGRSGTGTGSLIAGVAEPIGLDHAPEERLPHLLEVVSAIHGGRLRLHWHYAANTHRRETVQAVADDALRVLREIVGDA</sequence>
<feature type="domain" description="Carrier" evidence="7">
    <location>
        <begin position="2326"/>
        <end position="2401"/>
    </location>
</feature>
<evidence type="ECO:0000313" key="9">
    <source>
        <dbReference type="Proteomes" id="UP000597656"/>
    </source>
</evidence>
<dbReference type="InterPro" id="IPR020806">
    <property type="entry name" value="PKS_PP-bd"/>
</dbReference>
<keyword evidence="9" id="KW-1185">Reference proteome</keyword>
<organism evidence="8 9">
    <name type="scientific">Lentzea pudingi</name>
    <dbReference type="NCBI Taxonomy" id="1789439"/>
    <lineage>
        <taxon>Bacteria</taxon>
        <taxon>Bacillati</taxon>
        <taxon>Actinomycetota</taxon>
        <taxon>Actinomycetes</taxon>
        <taxon>Pseudonocardiales</taxon>
        <taxon>Pseudonocardiaceae</taxon>
        <taxon>Lentzea</taxon>
    </lineage>
</organism>
<dbReference type="Pfam" id="PF00668">
    <property type="entry name" value="Condensation"/>
    <property type="match status" value="5"/>
</dbReference>
<keyword evidence="4" id="KW-0677">Repeat</keyword>
<dbReference type="InterPro" id="IPR025110">
    <property type="entry name" value="AMP-bd_C"/>
</dbReference>
<dbReference type="Gene3D" id="1.10.1200.10">
    <property type="entry name" value="ACP-like"/>
    <property type="match status" value="3"/>
</dbReference>
<keyword evidence="3" id="KW-0597">Phosphoprotein</keyword>
<dbReference type="SUPFAM" id="SSF52777">
    <property type="entry name" value="CoA-dependent acyltransferases"/>
    <property type="match status" value="10"/>
</dbReference>
<dbReference type="NCBIfam" id="TIGR01720">
    <property type="entry name" value="NRPS-para261"/>
    <property type="match status" value="1"/>
</dbReference>
<dbReference type="InterPro" id="IPR001242">
    <property type="entry name" value="Condensation_dom"/>
</dbReference>
<proteinExistence type="predicted"/>
<dbReference type="SUPFAM" id="SSF56801">
    <property type="entry name" value="Acetyl-CoA synthetase-like"/>
    <property type="match status" value="3"/>
</dbReference>
<dbReference type="CDD" id="cd19531">
    <property type="entry name" value="LCL_NRPS-like"/>
    <property type="match status" value="2"/>
</dbReference>
<dbReference type="Proteomes" id="UP000597656">
    <property type="component" value="Unassembled WGS sequence"/>
</dbReference>
<dbReference type="InterPro" id="IPR020845">
    <property type="entry name" value="AMP-binding_CS"/>
</dbReference>
<dbReference type="Pfam" id="PF00501">
    <property type="entry name" value="AMP-binding"/>
    <property type="match status" value="3"/>
</dbReference>
<keyword evidence="2" id="KW-0596">Phosphopantetheine</keyword>
<protein>
    <recommendedName>
        <fullName evidence="7">Carrier domain-containing protein</fullName>
    </recommendedName>
</protein>
<keyword evidence="5" id="KW-0045">Antibiotic biosynthesis</keyword>
<comment type="cofactor">
    <cofactor evidence="1">
        <name>pantetheine 4'-phosphate</name>
        <dbReference type="ChEBI" id="CHEBI:47942"/>
    </cofactor>
</comment>
<dbReference type="PROSITE" id="PS50075">
    <property type="entry name" value="CARRIER"/>
    <property type="match status" value="3"/>
</dbReference>
<dbReference type="InterPro" id="IPR010071">
    <property type="entry name" value="AA_adenyl_dom"/>
</dbReference>